<protein>
    <submittedName>
        <fullName evidence="2">Uncharacterized protein</fullName>
    </submittedName>
</protein>
<accession>A0A4S2DQY5</accession>
<evidence type="ECO:0000256" key="1">
    <source>
        <dbReference type="SAM" id="Phobius"/>
    </source>
</evidence>
<feature type="transmembrane region" description="Helical" evidence="1">
    <location>
        <begin position="6"/>
        <end position="25"/>
    </location>
</feature>
<name>A0A4S2DQY5_9CLOT</name>
<dbReference type="EMBL" id="SRYR01000001">
    <property type="protein sequence ID" value="TGY43461.1"/>
    <property type="molecule type" value="Genomic_DNA"/>
</dbReference>
<sequence>MKFDAIYLINLIFIFSITTFLFIYFKGYFSNGRKSFNKVILSYINKEIFNYFINLTLDEFNTYEKIDIWRYCTLF</sequence>
<reference evidence="2 3" key="1">
    <citation type="submission" date="2019-04" db="EMBL/GenBank/DDBJ databases">
        <title>Microbes associate with the intestines of laboratory mice.</title>
        <authorList>
            <person name="Navarre W."/>
            <person name="Wong E."/>
            <person name="Huang K."/>
            <person name="Tropini C."/>
            <person name="Ng K."/>
            <person name="Yu B."/>
        </authorList>
    </citation>
    <scope>NUCLEOTIDE SEQUENCE [LARGE SCALE GENOMIC DNA]</scope>
    <source>
        <strain evidence="2 3">NM50_B9-20</strain>
    </source>
</reference>
<dbReference type="OrthoDB" id="1957906at2"/>
<evidence type="ECO:0000313" key="3">
    <source>
        <dbReference type="Proteomes" id="UP000306888"/>
    </source>
</evidence>
<keyword evidence="1" id="KW-0812">Transmembrane</keyword>
<evidence type="ECO:0000313" key="2">
    <source>
        <dbReference type="EMBL" id="TGY43461.1"/>
    </source>
</evidence>
<organism evidence="2 3">
    <name type="scientific">Clostridium sartagoforme</name>
    <dbReference type="NCBI Taxonomy" id="84031"/>
    <lineage>
        <taxon>Bacteria</taxon>
        <taxon>Bacillati</taxon>
        <taxon>Bacillota</taxon>
        <taxon>Clostridia</taxon>
        <taxon>Eubacteriales</taxon>
        <taxon>Clostridiaceae</taxon>
        <taxon>Clostridium</taxon>
    </lineage>
</organism>
<proteinExistence type="predicted"/>
<comment type="caution">
    <text evidence="2">The sequence shown here is derived from an EMBL/GenBank/DDBJ whole genome shotgun (WGS) entry which is preliminary data.</text>
</comment>
<dbReference type="RefSeq" id="WP_136003768.1">
    <property type="nucleotide sequence ID" value="NZ_SRYR01000001.1"/>
</dbReference>
<gene>
    <name evidence="2" type="ORF">E5347_01230</name>
</gene>
<keyword evidence="1" id="KW-0472">Membrane</keyword>
<keyword evidence="1" id="KW-1133">Transmembrane helix</keyword>
<dbReference type="AlphaFoldDB" id="A0A4S2DQY5"/>
<keyword evidence="3" id="KW-1185">Reference proteome</keyword>
<dbReference type="Proteomes" id="UP000306888">
    <property type="component" value="Unassembled WGS sequence"/>
</dbReference>